<keyword evidence="2" id="KW-1185">Reference proteome</keyword>
<accession>A0A9D4SP41</accession>
<comment type="caution">
    <text evidence="1">The sequence shown here is derived from an EMBL/GenBank/DDBJ whole genome shotgun (WGS) entry which is preliminary data.</text>
</comment>
<reference evidence="1" key="2">
    <citation type="submission" date="2021-09" db="EMBL/GenBank/DDBJ databases">
        <authorList>
            <person name="Jia N."/>
            <person name="Wang J."/>
            <person name="Shi W."/>
            <person name="Du L."/>
            <person name="Sun Y."/>
            <person name="Zhan W."/>
            <person name="Jiang J."/>
            <person name="Wang Q."/>
            <person name="Zhang B."/>
            <person name="Ji P."/>
            <person name="Sakyi L.B."/>
            <person name="Cui X."/>
            <person name="Yuan T."/>
            <person name="Jiang B."/>
            <person name="Yang W."/>
            <person name="Lam T.T.-Y."/>
            <person name="Chang Q."/>
            <person name="Ding S."/>
            <person name="Wang X."/>
            <person name="Zhu J."/>
            <person name="Ruan X."/>
            <person name="Zhao L."/>
            <person name="Wei J."/>
            <person name="Que T."/>
            <person name="Du C."/>
            <person name="Cheng J."/>
            <person name="Dai P."/>
            <person name="Han X."/>
            <person name="Huang E."/>
            <person name="Gao Y."/>
            <person name="Liu J."/>
            <person name="Shao H."/>
            <person name="Ye R."/>
            <person name="Li L."/>
            <person name="Wei W."/>
            <person name="Wang X."/>
            <person name="Wang C."/>
            <person name="Huo Q."/>
            <person name="Li W."/>
            <person name="Guo W."/>
            <person name="Chen H."/>
            <person name="Chen S."/>
            <person name="Zhou L."/>
            <person name="Zhou L."/>
            <person name="Ni X."/>
            <person name="Tian J."/>
            <person name="Zhou Y."/>
            <person name="Sheng Y."/>
            <person name="Liu T."/>
            <person name="Pan Y."/>
            <person name="Xia L."/>
            <person name="Li J."/>
            <person name="Zhao F."/>
            <person name="Cao W."/>
        </authorList>
    </citation>
    <scope>NUCLEOTIDE SEQUENCE</scope>
    <source>
        <strain evidence="1">Rsan-2018</strain>
        <tissue evidence="1">Larvae</tissue>
    </source>
</reference>
<name>A0A9D4SP41_RHISA</name>
<sequence>MELLSEFGDPQVLSIAEDHIALKLETAWPRDMVVPEGLSLDNDDHLLLVANQKSLISAATSALPRGVRIWKALFCGCASFEASERYRNAASKLLRDTHEICIMHNRDKVYNLVGMFPNARVLALPHDLSLPHFLEVDEPCRDPSVPFVEGSKLKELVGYSNRDFVLLLSLRTTLALLRTCPDLRRIECRWVANVILEQEHSFPALADRPRATNITHLCLMSRDLGLGVELPGGIGGVDVAKAANKFPSVAHLQKLLTNLPDLEDLALESCGGIRLSTMARLCPKLKRLRLASCMGTEEDTPVDHGAFANLDCVEMEVLLLKVVFNSFLRVTRYTLRIARFGGDGTCSEFLHYCAHYGQQFPFVNLERLTLTTDKPLRSLELEPRDLHHVAKSLPKLRHLQTDSYDLRLFFENCVTRGRVSLSWVGCVYCATNDTNVAMDDRITELFRDTYVPPK</sequence>
<dbReference type="SUPFAM" id="SSF52047">
    <property type="entry name" value="RNI-like"/>
    <property type="match status" value="1"/>
</dbReference>
<gene>
    <name evidence="1" type="ORF">HPB52_012699</name>
</gene>
<reference evidence="1" key="1">
    <citation type="journal article" date="2020" name="Cell">
        <title>Large-Scale Comparative Analyses of Tick Genomes Elucidate Their Genetic Diversity and Vector Capacities.</title>
        <authorList>
            <consortium name="Tick Genome and Microbiome Consortium (TIGMIC)"/>
            <person name="Jia N."/>
            <person name="Wang J."/>
            <person name="Shi W."/>
            <person name="Du L."/>
            <person name="Sun Y."/>
            <person name="Zhan W."/>
            <person name="Jiang J.F."/>
            <person name="Wang Q."/>
            <person name="Zhang B."/>
            <person name="Ji P."/>
            <person name="Bell-Sakyi L."/>
            <person name="Cui X.M."/>
            <person name="Yuan T.T."/>
            <person name="Jiang B.G."/>
            <person name="Yang W.F."/>
            <person name="Lam T.T."/>
            <person name="Chang Q.C."/>
            <person name="Ding S.J."/>
            <person name="Wang X.J."/>
            <person name="Zhu J.G."/>
            <person name="Ruan X.D."/>
            <person name="Zhao L."/>
            <person name="Wei J.T."/>
            <person name="Ye R.Z."/>
            <person name="Que T.C."/>
            <person name="Du C.H."/>
            <person name="Zhou Y.H."/>
            <person name="Cheng J.X."/>
            <person name="Dai P.F."/>
            <person name="Guo W.B."/>
            <person name="Han X.H."/>
            <person name="Huang E.J."/>
            <person name="Li L.F."/>
            <person name="Wei W."/>
            <person name="Gao Y.C."/>
            <person name="Liu J.Z."/>
            <person name="Shao H.Z."/>
            <person name="Wang X."/>
            <person name="Wang C.C."/>
            <person name="Yang T.C."/>
            <person name="Huo Q.B."/>
            <person name="Li W."/>
            <person name="Chen H.Y."/>
            <person name="Chen S.E."/>
            <person name="Zhou L.G."/>
            <person name="Ni X.B."/>
            <person name="Tian J.H."/>
            <person name="Sheng Y."/>
            <person name="Liu T."/>
            <person name="Pan Y.S."/>
            <person name="Xia L.Y."/>
            <person name="Li J."/>
            <person name="Zhao F."/>
            <person name="Cao W.C."/>
        </authorList>
    </citation>
    <scope>NUCLEOTIDE SEQUENCE</scope>
    <source>
        <strain evidence="1">Rsan-2018</strain>
    </source>
</reference>
<dbReference type="Proteomes" id="UP000821837">
    <property type="component" value="Chromosome 8"/>
</dbReference>
<proteinExistence type="predicted"/>
<dbReference type="Gene3D" id="3.80.10.10">
    <property type="entry name" value="Ribonuclease Inhibitor"/>
    <property type="match status" value="1"/>
</dbReference>
<organism evidence="1 2">
    <name type="scientific">Rhipicephalus sanguineus</name>
    <name type="common">Brown dog tick</name>
    <name type="synonym">Ixodes sanguineus</name>
    <dbReference type="NCBI Taxonomy" id="34632"/>
    <lineage>
        <taxon>Eukaryota</taxon>
        <taxon>Metazoa</taxon>
        <taxon>Ecdysozoa</taxon>
        <taxon>Arthropoda</taxon>
        <taxon>Chelicerata</taxon>
        <taxon>Arachnida</taxon>
        <taxon>Acari</taxon>
        <taxon>Parasitiformes</taxon>
        <taxon>Ixodida</taxon>
        <taxon>Ixodoidea</taxon>
        <taxon>Ixodidae</taxon>
        <taxon>Rhipicephalinae</taxon>
        <taxon>Rhipicephalus</taxon>
        <taxon>Rhipicephalus</taxon>
    </lineage>
</organism>
<dbReference type="VEuPathDB" id="VectorBase:RSAN_035074"/>
<dbReference type="InterPro" id="IPR032675">
    <property type="entry name" value="LRR_dom_sf"/>
</dbReference>
<dbReference type="EMBL" id="JABSTV010001254">
    <property type="protein sequence ID" value="KAH7939444.1"/>
    <property type="molecule type" value="Genomic_DNA"/>
</dbReference>
<protein>
    <submittedName>
        <fullName evidence="1">Uncharacterized protein</fullName>
    </submittedName>
</protein>
<evidence type="ECO:0000313" key="2">
    <source>
        <dbReference type="Proteomes" id="UP000821837"/>
    </source>
</evidence>
<dbReference type="AlphaFoldDB" id="A0A9D4SP41"/>
<evidence type="ECO:0000313" key="1">
    <source>
        <dbReference type="EMBL" id="KAH7939444.1"/>
    </source>
</evidence>